<evidence type="ECO:0000256" key="1">
    <source>
        <dbReference type="SAM" id="Phobius"/>
    </source>
</evidence>
<dbReference type="EMBL" id="LR797071">
    <property type="protein sequence ID" value="CAB4185005.1"/>
    <property type="molecule type" value="Genomic_DNA"/>
</dbReference>
<evidence type="ECO:0000313" key="3">
    <source>
        <dbReference type="EMBL" id="CAB4185005.1"/>
    </source>
</evidence>
<feature type="transmembrane region" description="Helical" evidence="1">
    <location>
        <begin position="7"/>
        <end position="29"/>
    </location>
</feature>
<keyword evidence="1" id="KW-1133">Transmembrane helix</keyword>
<reference evidence="5" key="1">
    <citation type="submission" date="2020-05" db="EMBL/GenBank/DDBJ databases">
        <authorList>
            <person name="Chiriac C."/>
            <person name="Salcher M."/>
            <person name="Ghai R."/>
            <person name="Kavagutti S V."/>
        </authorList>
    </citation>
    <scope>NUCLEOTIDE SEQUENCE</scope>
</reference>
<proteinExistence type="predicted"/>
<evidence type="ECO:0000313" key="4">
    <source>
        <dbReference type="EMBL" id="CAB4192713.1"/>
    </source>
</evidence>
<accession>A0A6J7XJ69</accession>
<dbReference type="EMBL" id="LR797185">
    <property type="protein sequence ID" value="CAB4192713.1"/>
    <property type="molecule type" value="Genomic_DNA"/>
</dbReference>
<organism evidence="5">
    <name type="scientific">uncultured Caudovirales phage</name>
    <dbReference type="NCBI Taxonomy" id="2100421"/>
    <lineage>
        <taxon>Viruses</taxon>
        <taxon>Duplodnaviria</taxon>
        <taxon>Heunggongvirae</taxon>
        <taxon>Uroviricota</taxon>
        <taxon>Caudoviricetes</taxon>
        <taxon>Peduoviridae</taxon>
        <taxon>Maltschvirus</taxon>
        <taxon>Maltschvirus maltsch</taxon>
    </lineage>
</organism>
<dbReference type="EMBL" id="LR798428">
    <property type="protein sequence ID" value="CAB5231558.1"/>
    <property type="molecule type" value="Genomic_DNA"/>
</dbReference>
<sequence length="37" mass="3926">MDFIKGLALIVVVVAINVAWVAAIVWVAAQVIKSVFA</sequence>
<keyword evidence="1" id="KW-0812">Transmembrane</keyword>
<evidence type="ECO:0000313" key="5">
    <source>
        <dbReference type="EMBL" id="CAB5231558.1"/>
    </source>
</evidence>
<keyword evidence="1" id="KW-0472">Membrane</keyword>
<protein>
    <submittedName>
        <fullName evidence="5">Uncharacterized protein</fullName>
    </submittedName>
</protein>
<name>A0A6J7XJ69_9CAUD</name>
<gene>
    <name evidence="3" type="ORF">UFOVP1131_119</name>
    <name evidence="4" type="ORF">UFOVP1245_67</name>
    <name evidence="5" type="ORF">UFOVP1582_111</name>
    <name evidence="2" type="ORF">UFOVP966_10</name>
</gene>
<evidence type="ECO:0000313" key="2">
    <source>
        <dbReference type="EMBL" id="CAB4173804.1"/>
    </source>
</evidence>
<dbReference type="EMBL" id="LR796919">
    <property type="protein sequence ID" value="CAB4173804.1"/>
    <property type="molecule type" value="Genomic_DNA"/>
</dbReference>